<feature type="chain" id="PRO_5012174573" description="Ice-binding protein C-terminal domain-containing protein" evidence="1">
    <location>
        <begin position="20"/>
        <end position="176"/>
    </location>
</feature>
<dbReference type="InterPro" id="IPR013424">
    <property type="entry name" value="Ice-binding_C"/>
</dbReference>
<evidence type="ECO:0000256" key="1">
    <source>
        <dbReference type="SAM" id="SignalP"/>
    </source>
</evidence>
<dbReference type="Pfam" id="PF07589">
    <property type="entry name" value="PEP-CTERM"/>
    <property type="match status" value="1"/>
</dbReference>
<feature type="signal peptide" evidence="1">
    <location>
        <begin position="1"/>
        <end position="19"/>
    </location>
</feature>
<evidence type="ECO:0000313" key="3">
    <source>
        <dbReference type="EMBL" id="OYQ27240.1"/>
    </source>
</evidence>
<dbReference type="EMBL" id="NOXT01000114">
    <property type="protein sequence ID" value="OYQ27240.1"/>
    <property type="molecule type" value="Genomic_DNA"/>
</dbReference>
<organism evidence="3 4">
    <name type="scientific">Sandarakinorhabdus cyanobacteriorum</name>
    <dbReference type="NCBI Taxonomy" id="1981098"/>
    <lineage>
        <taxon>Bacteria</taxon>
        <taxon>Pseudomonadati</taxon>
        <taxon>Pseudomonadota</taxon>
        <taxon>Alphaproteobacteria</taxon>
        <taxon>Sphingomonadales</taxon>
        <taxon>Sphingosinicellaceae</taxon>
        <taxon>Sandarakinorhabdus</taxon>
    </lineage>
</organism>
<name>A0A255YFI7_9SPHN</name>
<keyword evidence="1" id="KW-0732">Signal</keyword>
<evidence type="ECO:0000259" key="2">
    <source>
        <dbReference type="Pfam" id="PF07589"/>
    </source>
</evidence>
<sequence length="176" mass="18468">MRAIVLASLLVTLAMPAAAQTITVAGSFTASNWQVQYGSPTAPIDPLFLDYSVTFDLYSNYLDVAAPLTIINTNIPYPIKFSHNAGYGWFILATNGDGGACSLLGGSFCAVVGLPTSRMRPGRPSFVGQGAGPFGGWSARRISTPNGVPEPASWAMLIAGFGLTGAVARRRRALRA</sequence>
<keyword evidence="4" id="KW-1185">Reference proteome</keyword>
<feature type="domain" description="Ice-binding protein C-terminal" evidence="2">
    <location>
        <begin position="148"/>
        <end position="172"/>
    </location>
</feature>
<comment type="caution">
    <text evidence="3">The sequence shown here is derived from an EMBL/GenBank/DDBJ whole genome shotgun (WGS) entry which is preliminary data.</text>
</comment>
<reference evidence="3 4" key="1">
    <citation type="submission" date="2017-07" db="EMBL/GenBank/DDBJ databases">
        <title>Sandarakinorhabdus cyanobacteriorum sp. nov., a novel bacterium isolated from cyanobacterial aggregates in a eutrophic lake.</title>
        <authorList>
            <person name="Cai H."/>
        </authorList>
    </citation>
    <scope>NUCLEOTIDE SEQUENCE [LARGE SCALE GENOMIC DNA]</scope>
    <source>
        <strain evidence="3 4">TH057</strain>
    </source>
</reference>
<gene>
    <name evidence="3" type="ORF">CHU93_10920</name>
</gene>
<protein>
    <recommendedName>
        <fullName evidence="2">Ice-binding protein C-terminal domain-containing protein</fullName>
    </recommendedName>
</protein>
<dbReference type="Proteomes" id="UP000216991">
    <property type="component" value="Unassembled WGS sequence"/>
</dbReference>
<evidence type="ECO:0000313" key="4">
    <source>
        <dbReference type="Proteomes" id="UP000216991"/>
    </source>
</evidence>
<dbReference type="NCBIfam" id="NF035944">
    <property type="entry name" value="PEPxxWA-CTERM"/>
    <property type="match status" value="1"/>
</dbReference>
<dbReference type="AlphaFoldDB" id="A0A255YFI7"/>
<dbReference type="NCBIfam" id="TIGR02595">
    <property type="entry name" value="PEP_CTERM"/>
    <property type="match status" value="1"/>
</dbReference>
<accession>A0A255YFI7</accession>
<proteinExistence type="predicted"/>